<dbReference type="AlphaFoldDB" id="X5DCQ5"/>
<dbReference type="eggNOG" id="COG1484">
    <property type="taxonomic scope" value="Bacteria"/>
</dbReference>
<evidence type="ECO:0000313" key="1">
    <source>
        <dbReference type="EMBL" id="AHW60623.1"/>
    </source>
</evidence>
<dbReference type="KEGG" id="dori:FH5T_15895"/>
<dbReference type="SUPFAM" id="SSF52540">
    <property type="entry name" value="P-loop containing nucleoside triphosphate hydrolases"/>
    <property type="match status" value="2"/>
</dbReference>
<dbReference type="STRING" id="1168034.FH5T_15895"/>
<dbReference type="EMBL" id="CP007451">
    <property type="protein sequence ID" value="AHW60623.1"/>
    <property type="molecule type" value="Genomic_DNA"/>
</dbReference>
<evidence type="ECO:0000313" key="2">
    <source>
        <dbReference type="EMBL" id="SET05783.1"/>
    </source>
</evidence>
<evidence type="ECO:0000313" key="3">
    <source>
        <dbReference type="Proteomes" id="UP000023772"/>
    </source>
</evidence>
<dbReference type="Gene3D" id="3.40.50.300">
    <property type="entry name" value="P-loop containing nucleotide triphosphate hydrolases"/>
    <property type="match status" value="1"/>
</dbReference>
<gene>
    <name evidence="1" type="ORF">FH5T_15895</name>
    <name evidence="2" type="ORF">SAMN05444285_10596</name>
</gene>
<dbReference type="Proteomes" id="UP000023772">
    <property type="component" value="Chromosome"/>
</dbReference>
<keyword evidence="3" id="KW-1185">Reference proteome</keyword>
<dbReference type="HOGENOM" id="CLU_105794_0_0_10"/>
<reference evidence="1 3" key="1">
    <citation type="submission" date="2014-03" db="EMBL/GenBank/DDBJ databases">
        <title>Complete genome sequence of a deeply braunched marine Bacteroidia bacterium Draconibacterium orientale type strain FH5T.</title>
        <authorList>
            <person name="Li X."/>
            <person name="Wang X."/>
            <person name="Xie Z."/>
            <person name="Du Z."/>
            <person name="Chen G."/>
        </authorList>
    </citation>
    <scope>NUCLEOTIDE SEQUENCE [LARGE SCALE GENOMIC DNA]</scope>
    <source>
        <strain evidence="1 3">FH5</strain>
    </source>
</reference>
<organism evidence="2 4">
    <name type="scientific">Draconibacterium orientale</name>
    <dbReference type="NCBI Taxonomy" id="1168034"/>
    <lineage>
        <taxon>Bacteria</taxon>
        <taxon>Pseudomonadati</taxon>
        <taxon>Bacteroidota</taxon>
        <taxon>Bacteroidia</taxon>
        <taxon>Marinilabiliales</taxon>
        <taxon>Prolixibacteraceae</taxon>
        <taxon>Draconibacterium</taxon>
    </lineage>
</organism>
<dbReference type="Proteomes" id="UP000181981">
    <property type="component" value="Unassembled WGS sequence"/>
</dbReference>
<name>X5DCQ5_9BACT</name>
<dbReference type="InterPro" id="IPR027417">
    <property type="entry name" value="P-loop_NTPase"/>
</dbReference>
<sequence length="206" mass="24032">MFRFNFTESRNWLEDQGKQIFGSHFYIDPLDHPLIHDLLIYAIGDKETAGKRNLDLNKGILLTGPVGCGKTSIMMLIRYFFPPDKKYRIKSTRKISFEFESDGFKVIKRYAPESEVKNTKLRSPNYCFDDLGIEQVQKHFGNECDVMGEILLSRYDLFISEKVMTHITTNLSASEIEQRYGNRVRSRMRAMFNLMAFSKGSEDKRI</sequence>
<evidence type="ECO:0000313" key="4">
    <source>
        <dbReference type="Proteomes" id="UP000181981"/>
    </source>
</evidence>
<protein>
    <submittedName>
        <fullName evidence="1">ATPase</fullName>
    </submittedName>
</protein>
<dbReference type="EMBL" id="FOHT01000005">
    <property type="protein sequence ID" value="SET05783.1"/>
    <property type="molecule type" value="Genomic_DNA"/>
</dbReference>
<dbReference type="OrthoDB" id="835620at2"/>
<proteinExistence type="predicted"/>
<accession>X5DCQ5</accession>
<reference evidence="2 4" key="2">
    <citation type="submission" date="2016-10" db="EMBL/GenBank/DDBJ databases">
        <authorList>
            <person name="de Groot N.N."/>
        </authorList>
    </citation>
    <scope>NUCLEOTIDE SEQUENCE [LARGE SCALE GENOMIC DNA]</scope>
    <source>
        <strain evidence="2 4">DSM 25947</strain>
    </source>
</reference>